<evidence type="ECO:0000313" key="17">
    <source>
        <dbReference type="Proteomes" id="UP000016922"/>
    </source>
</evidence>
<evidence type="ECO:0000256" key="7">
    <source>
        <dbReference type="ARBA" id="ARBA00022753"/>
    </source>
</evidence>
<dbReference type="AlphaFoldDB" id="S3CXW1"/>
<feature type="compositionally biased region" description="Polar residues" evidence="13">
    <location>
        <begin position="1"/>
        <end position="11"/>
    </location>
</feature>
<keyword evidence="17" id="KW-1185">Reference proteome</keyword>
<evidence type="ECO:0000256" key="4">
    <source>
        <dbReference type="ARBA" id="ARBA00022527"/>
    </source>
</evidence>
<dbReference type="RefSeq" id="XP_008083878.1">
    <property type="nucleotide sequence ID" value="XM_008085687.1"/>
</dbReference>
<feature type="domain" description="Protein kinase" evidence="14">
    <location>
        <begin position="174"/>
        <end position="516"/>
    </location>
</feature>
<dbReference type="InterPro" id="IPR011009">
    <property type="entry name" value="Kinase-like_dom_sf"/>
</dbReference>
<keyword evidence="6" id="KW-0547">Nucleotide-binding</keyword>
<dbReference type="Gene3D" id="3.30.1520.10">
    <property type="entry name" value="Phox-like domain"/>
    <property type="match status" value="1"/>
</dbReference>
<keyword evidence="8" id="KW-0067">ATP-binding</keyword>
<keyword evidence="16" id="KW-0418">Kinase</keyword>
<dbReference type="SMART" id="SM00312">
    <property type="entry name" value="PX"/>
    <property type="match status" value="1"/>
</dbReference>
<keyword evidence="7" id="KW-0967">Endosome</keyword>
<dbReference type="Proteomes" id="UP000016922">
    <property type="component" value="Unassembled WGS sequence"/>
</dbReference>
<dbReference type="PROSITE" id="PS50195">
    <property type="entry name" value="PX"/>
    <property type="match status" value="1"/>
</dbReference>
<dbReference type="Pfam" id="PF00069">
    <property type="entry name" value="Pkinase"/>
    <property type="match status" value="1"/>
</dbReference>
<reference evidence="16 17" key="1">
    <citation type="journal article" date="2013" name="BMC Genomics">
        <title>Genomics-driven discovery of the pneumocandin biosynthetic gene cluster in the fungus Glarea lozoyensis.</title>
        <authorList>
            <person name="Chen L."/>
            <person name="Yue Q."/>
            <person name="Zhang X."/>
            <person name="Xiang M."/>
            <person name="Wang C."/>
            <person name="Li S."/>
            <person name="Che Y."/>
            <person name="Ortiz-Lopez F.J."/>
            <person name="Bills G.F."/>
            <person name="Liu X."/>
            <person name="An Z."/>
        </authorList>
    </citation>
    <scope>NUCLEOTIDE SEQUENCE [LARGE SCALE GENOMIC DNA]</scope>
    <source>
        <strain evidence="17">ATCC 20868 / MF5171</strain>
    </source>
</reference>
<dbReference type="GeneID" id="19459987"/>
<evidence type="ECO:0000256" key="6">
    <source>
        <dbReference type="ARBA" id="ARBA00022741"/>
    </source>
</evidence>
<evidence type="ECO:0000256" key="10">
    <source>
        <dbReference type="ARBA" id="ARBA00033728"/>
    </source>
</evidence>
<dbReference type="GO" id="GO:0010008">
    <property type="term" value="C:endosome membrane"/>
    <property type="evidence" value="ECO:0007669"/>
    <property type="project" value="UniProtKB-SubCell"/>
</dbReference>
<dbReference type="eggNOG" id="KOG0668">
    <property type="taxonomic scope" value="Eukaryota"/>
</dbReference>
<dbReference type="SUPFAM" id="SSF64268">
    <property type="entry name" value="PX domain"/>
    <property type="match status" value="1"/>
</dbReference>
<evidence type="ECO:0000256" key="8">
    <source>
        <dbReference type="ARBA" id="ARBA00022840"/>
    </source>
</evidence>
<evidence type="ECO:0000256" key="13">
    <source>
        <dbReference type="SAM" id="MobiDB-lite"/>
    </source>
</evidence>
<sequence>MEAVNPGSSALPTRPKDLDSTSSALQNGSNAHIIGITADERGTGKLPSPITSPPYWVQSHQRSFSNISVESFSNGGITLQDNTDGTDSKNEACWAKSVHIEGYVIVNASRTNIGAFVVWNIMVETLRGGVMRVRKRYSEFDDLRHKLIQTFPYSEGALPPIPPKSVISKFRPQFLEHRRAGLQYFLNIKIGQILEGKLANYLVSASIARNVWTATPSKSQNQKAVIKVAPLYRLNNERNVLQHFRGKPHIRQLLDVTEDPPSMVLKHLDDNLLSVSSSKALEGMDVKFVAKRVLEALQALHEDGYTHTGNPDAEKKFRDKINRSIDIKPDNILVNLSKGPLRFSDVELADLGDVCRIAPEEYLRIGESGPHMGAAIFRSPEAMLHLRWGPSTDIWSFGATLISLIWGLHYHIFKPDPKHAGFDDDDFLIHILIRQLATFGPVPASYATLIADDDDSRWDVLGNAIQFIQEYNMIKPFALAKDKCLTEEDKELFLKVMKIDPRDRPTAGELLRDQWFEGVP</sequence>
<dbReference type="PROSITE" id="PS50011">
    <property type="entry name" value="PROTEIN_KINASE_DOM"/>
    <property type="match status" value="1"/>
</dbReference>
<dbReference type="GO" id="GO:0032266">
    <property type="term" value="F:phosphatidylinositol-3-phosphate binding"/>
    <property type="evidence" value="ECO:0007669"/>
    <property type="project" value="InterPro"/>
</dbReference>
<evidence type="ECO:0000256" key="3">
    <source>
        <dbReference type="ARBA" id="ARBA00007426"/>
    </source>
</evidence>
<dbReference type="GO" id="GO:0004674">
    <property type="term" value="F:protein serine/threonine kinase activity"/>
    <property type="evidence" value="ECO:0007669"/>
    <property type="project" value="UniProtKB-KW"/>
</dbReference>
<dbReference type="EMBL" id="KE145367">
    <property type="protein sequence ID" value="EPE29769.1"/>
    <property type="molecule type" value="Genomic_DNA"/>
</dbReference>
<evidence type="ECO:0000256" key="9">
    <source>
        <dbReference type="ARBA" id="ARBA00023136"/>
    </source>
</evidence>
<dbReference type="GO" id="GO:0005524">
    <property type="term" value="F:ATP binding"/>
    <property type="evidence" value="ECO:0007669"/>
    <property type="project" value="UniProtKB-KW"/>
</dbReference>
<protein>
    <recommendedName>
        <fullName evidence="11">Endosomal/vacuolar adapter protein YPT35</fullName>
    </recommendedName>
    <alternativeName>
        <fullName evidence="12">PX domain-containing protein YPT35</fullName>
    </alternativeName>
</protein>
<dbReference type="SMART" id="SM00220">
    <property type="entry name" value="S_TKc"/>
    <property type="match status" value="1"/>
</dbReference>
<comment type="subcellular location">
    <subcellularLocation>
        <location evidence="2">Endosome</location>
    </subcellularLocation>
    <subcellularLocation>
        <location evidence="1">Vacuole membrane</location>
        <topology evidence="1">Peripheral membrane protein</topology>
    </subcellularLocation>
</comment>
<accession>S3CXW1</accession>
<evidence type="ECO:0000256" key="12">
    <source>
        <dbReference type="ARBA" id="ARBA00033785"/>
    </source>
</evidence>
<evidence type="ECO:0000313" key="16">
    <source>
        <dbReference type="EMBL" id="EPE29769.1"/>
    </source>
</evidence>
<dbReference type="KEGG" id="glz:GLAREA_00929"/>
<dbReference type="InterPro" id="IPR036871">
    <property type="entry name" value="PX_dom_sf"/>
</dbReference>
<evidence type="ECO:0000256" key="5">
    <source>
        <dbReference type="ARBA" id="ARBA00022554"/>
    </source>
</evidence>
<comment type="similarity">
    <text evidence="3">Belongs to the YPT35 family.</text>
</comment>
<organism evidence="16 17">
    <name type="scientific">Glarea lozoyensis (strain ATCC 20868 / MF5171)</name>
    <dbReference type="NCBI Taxonomy" id="1116229"/>
    <lineage>
        <taxon>Eukaryota</taxon>
        <taxon>Fungi</taxon>
        <taxon>Dikarya</taxon>
        <taxon>Ascomycota</taxon>
        <taxon>Pezizomycotina</taxon>
        <taxon>Leotiomycetes</taxon>
        <taxon>Helotiales</taxon>
        <taxon>Helotiaceae</taxon>
        <taxon>Glarea</taxon>
    </lineage>
</organism>
<dbReference type="Pfam" id="PF00787">
    <property type="entry name" value="PX"/>
    <property type="match status" value="1"/>
</dbReference>
<evidence type="ECO:0000256" key="1">
    <source>
        <dbReference type="ARBA" id="ARBA00004148"/>
    </source>
</evidence>
<keyword evidence="9" id="KW-0472">Membrane</keyword>
<dbReference type="GO" id="GO:0005774">
    <property type="term" value="C:vacuolar membrane"/>
    <property type="evidence" value="ECO:0007669"/>
    <property type="project" value="UniProtKB-SubCell"/>
</dbReference>
<dbReference type="InterPro" id="IPR001683">
    <property type="entry name" value="PX_dom"/>
</dbReference>
<dbReference type="OrthoDB" id="10254720at2759"/>
<dbReference type="InterPro" id="IPR050117">
    <property type="entry name" value="MAPK"/>
</dbReference>
<dbReference type="PANTHER" id="PTHR24055">
    <property type="entry name" value="MITOGEN-ACTIVATED PROTEIN KINASE"/>
    <property type="match status" value="1"/>
</dbReference>
<comment type="function">
    <text evidence="10">Recruits the lipid transfer protein VPS13 to endosomal and vacuolar membranes.</text>
</comment>
<dbReference type="InterPro" id="IPR000719">
    <property type="entry name" value="Prot_kinase_dom"/>
</dbReference>
<name>S3CXW1_GLAL2</name>
<dbReference type="SUPFAM" id="SSF56112">
    <property type="entry name" value="Protein kinase-like (PK-like)"/>
    <property type="match status" value="1"/>
</dbReference>
<feature type="domain" description="PX" evidence="15">
    <location>
        <begin position="97"/>
        <end position="219"/>
    </location>
</feature>
<dbReference type="STRING" id="1116229.S3CXW1"/>
<gene>
    <name evidence="16" type="ORF">GLAREA_00929</name>
</gene>
<keyword evidence="16" id="KW-0808">Transferase</keyword>
<evidence type="ECO:0000259" key="14">
    <source>
        <dbReference type="PROSITE" id="PS50011"/>
    </source>
</evidence>
<keyword evidence="5" id="KW-0926">Vacuole</keyword>
<proteinExistence type="inferred from homology"/>
<evidence type="ECO:0000259" key="15">
    <source>
        <dbReference type="PROSITE" id="PS50195"/>
    </source>
</evidence>
<evidence type="ECO:0000256" key="2">
    <source>
        <dbReference type="ARBA" id="ARBA00004177"/>
    </source>
</evidence>
<feature type="region of interest" description="Disordered" evidence="13">
    <location>
        <begin position="1"/>
        <end position="25"/>
    </location>
</feature>
<dbReference type="Gene3D" id="1.10.510.10">
    <property type="entry name" value="Transferase(Phosphotransferase) domain 1"/>
    <property type="match status" value="1"/>
</dbReference>
<keyword evidence="4" id="KW-0723">Serine/threonine-protein kinase</keyword>
<dbReference type="CDD" id="cd07280">
    <property type="entry name" value="PX_YPT35"/>
    <property type="match status" value="1"/>
</dbReference>
<dbReference type="HOGENOM" id="CLU_523786_0_0_1"/>
<dbReference type="InterPro" id="IPR037917">
    <property type="entry name" value="Ypt35_PX"/>
</dbReference>
<evidence type="ECO:0000256" key="11">
    <source>
        <dbReference type="ARBA" id="ARBA00033774"/>
    </source>
</evidence>